<organism evidence="2 3">
    <name type="scientific">Brevibacterium celere</name>
    <dbReference type="NCBI Taxonomy" id="225845"/>
    <lineage>
        <taxon>Bacteria</taxon>
        <taxon>Bacillati</taxon>
        <taxon>Actinomycetota</taxon>
        <taxon>Actinomycetes</taxon>
        <taxon>Micrococcales</taxon>
        <taxon>Brevibacteriaceae</taxon>
        <taxon>Brevibacterium</taxon>
    </lineage>
</organism>
<evidence type="ECO:0000313" key="3">
    <source>
        <dbReference type="Proteomes" id="UP000253509"/>
    </source>
</evidence>
<gene>
    <name evidence="2" type="ORF">DFO65_10544</name>
</gene>
<protein>
    <recommendedName>
        <fullName evidence="4">AAA domain-containing protein</fullName>
    </recommendedName>
</protein>
<evidence type="ECO:0008006" key="4">
    <source>
        <dbReference type="Google" id="ProtNLM"/>
    </source>
</evidence>
<dbReference type="Gene3D" id="3.40.50.300">
    <property type="entry name" value="P-loop containing nucleotide triphosphate hydrolases"/>
    <property type="match status" value="1"/>
</dbReference>
<dbReference type="Proteomes" id="UP000253509">
    <property type="component" value="Unassembled WGS sequence"/>
</dbReference>
<sequence>MTENPNLIQRIAESAESSEDTVLQILNDYGMTLASPSRQHRSLRVDRLRIRGAKAGDVEPGDFDRTFVFPVGVIVISADNLRGKTTILELLTLLIRGEPRDLQSDVLSWLTSASLDMHLNGQSIGLRLRFDDSHIIGARILAGTPDKLALSDDDVAHGVTDLARAQSDEEWAEVVGTFMMSQLGLDAIQVFNKAKNDDEAGTIKSHGWPAYYGAIYPPSGADKVLLGSTASDYLPVRLMQVFLDMPDATRAMRVSALAKRLDSEHKAEQRRHRDARDSIAHQLDFAEQRQAKAEEQLADLQAQTPAESLQDLIELASDASKRVIDARQAAEAATSAYVEAQQSRIADEKALNGLRESAAASALFHGLDPKHCPRCEEPIKSERKQREHEYHQCAVCDAPLATEDDDYAEREQCAVDALVATRAAEGALAAARSASETQLAEAQKDLNRLDERIGHAQAARQATARLEAEHELAAAQAVVQALEQLQPEPVDPPVAQVVLAAADSILREEIKQFSTELYKDLSAATLKFGVAFGISELESVRIKANGTMDVTKGGGATSSFSSQSPGERLRLRYALVVSLLRLARDRGIAGHPGLLLLDSLKAEEVQDDHARILLEGLVTAAAEEPELQIFVTTADRSLAAQVSGVTATIEPDPGKTAIF</sequence>
<dbReference type="RefSeq" id="WP_113903967.1">
    <property type="nucleotide sequence ID" value="NZ_QNSB01000005.1"/>
</dbReference>
<dbReference type="SUPFAM" id="SSF52540">
    <property type="entry name" value="P-loop containing nucleoside triphosphate hydrolases"/>
    <property type="match status" value="1"/>
</dbReference>
<dbReference type="AlphaFoldDB" id="A0A366IKK2"/>
<dbReference type="EMBL" id="QNSB01000005">
    <property type="protein sequence ID" value="RBP71445.1"/>
    <property type="molecule type" value="Genomic_DNA"/>
</dbReference>
<keyword evidence="1" id="KW-0175">Coiled coil</keyword>
<reference evidence="2 3" key="1">
    <citation type="submission" date="2018-06" db="EMBL/GenBank/DDBJ databases">
        <title>Freshwater and sediment microbial communities from various areas in North America, analyzing microbe dynamics in response to fracking.</title>
        <authorList>
            <person name="Lamendella R."/>
        </authorList>
    </citation>
    <scope>NUCLEOTIDE SEQUENCE [LARGE SCALE GENOMIC DNA]</scope>
    <source>
        <strain evidence="2 3">3b_TX</strain>
    </source>
</reference>
<keyword evidence="3" id="KW-1185">Reference proteome</keyword>
<comment type="caution">
    <text evidence="2">The sequence shown here is derived from an EMBL/GenBank/DDBJ whole genome shotgun (WGS) entry which is preliminary data.</text>
</comment>
<name>A0A366IKK2_9MICO</name>
<proteinExistence type="predicted"/>
<feature type="coiled-coil region" evidence="1">
    <location>
        <begin position="276"/>
        <end position="303"/>
    </location>
</feature>
<accession>A0A366IKK2</accession>
<evidence type="ECO:0000256" key="1">
    <source>
        <dbReference type="SAM" id="Coils"/>
    </source>
</evidence>
<evidence type="ECO:0000313" key="2">
    <source>
        <dbReference type="EMBL" id="RBP71445.1"/>
    </source>
</evidence>
<feature type="coiled-coil region" evidence="1">
    <location>
        <begin position="432"/>
        <end position="485"/>
    </location>
</feature>
<dbReference type="InterPro" id="IPR027417">
    <property type="entry name" value="P-loop_NTPase"/>
</dbReference>